<dbReference type="PROSITE" id="PS50157">
    <property type="entry name" value="ZINC_FINGER_C2H2_2"/>
    <property type="match status" value="1"/>
</dbReference>
<protein>
    <submittedName>
        <fullName evidence="3">Zinc finger c2h2 protein</fullName>
    </submittedName>
</protein>
<feature type="domain" description="C2H2-type" evidence="2">
    <location>
        <begin position="251"/>
        <end position="279"/>
    </location>
</feature>
<accession>A0A0F9ZF48</accession>
<dbReference type="Proteomes" id="UP000034350">
    <property type="component" value="Unassembled WGS sequence"/>
</dbReference>
<dbReference type="Gene3D" id="3.30.160.60">
    <property type="entry name" value="Classic Zinc Finger"/>
    <property type="match status" value="1"/>
</dbReference>
<name>A0A0F9ZF48_9MICR</name>
<gene>
    <name evidence="3" type="ORF">AAJ76_700011551</name>
</gene>
<dbReference type="VEuPathDB" id="MicrosporidiaDB:NCER_101310"/>
<dbReference type="InterPro" id="IPR013087">
    <property type="entry name" value="Znf_C2H2_type"/>
</dbReference>
<evidence type="ECO:0000256" key="1">
    <source>
        <dbReference type="PROSITE-ProRule" id="PRU00042"/>
    </source>
</evidence>
<dbReference type="AlphaFoldDB" id="A0A0F9ZF48"/>
<dbReference type="OrthoDB" id="342064at2759"/>
<evidence type="ECO:0000259" key="2">
    <source>
        <dbReference type="PROSITE" id="PS50157"/>
    </source>
</evidence>
<sequence length="337" mass="40850">MKRNLNYDNIDIFFLLNENKILTETELQRLLPKENYQEYIKGFYRRRFIDIFNKNYDFSWFVQRYLNNKREFKIWNFQFNNYYFLIKGIEFEEDLNKLIGLVGYVNHYVFTPEDLKLTIILEMETDREVYDDIYSVFKVSSIFFTPLKINEFAVQSPKESDNYIIKILTEFYKVKLLDANNPLQEMFLFCNICNIQYSSSIEMAHKCGKGCLPDNRRKELLKNFKDFSFMKDIQIDFICKSNIIKFEENVYKCAYCEKKFESVEFINLHYQKRHSDEIALREKKYEDFKKFIDNLDLLIFYLAEGSLESKPWFAKLSDDNKVIYDMNHVFSGEIVFD</sequence>
<evidence type="ECO:0000313" key="4">
    <source>
        <dbReference type="Proteomes" id="UP000034350"/>
    </source>
</evidence>
<dbReference type="OMA" id="KHENDIN"/>
<reference evidence="3 4" key="1">
    <citation type="journal article" date="2015" name="Environ. Microbiol.">
        <title>Genome analyses suggest the presence of polyploidy and recent human-driven expansions in eight global populations of the honeybee pathogen Nosema ceranae.</title>
        <authorList>
            <person name="Pelin A."/>
            <person name="Selman M."/>
            <person name="Aris-Brosou S."/>
            <person name="Farinelli L."/>
            <person name="Corradi N."/>
        </authorList>
    </citation>
    <scope>NUCLEOTIDE SEQUENCE [LARGE SCALE GENOMIC DNA]</scope>
    <source>
        <strain evidence="3 4">PA08 1199</strain>
    </source>
</reference>
<dbReference type="VEuPathDB" id="MicrosporidiaDB:G9O61_00g005170"/>
<proteinExistence type="predicted"/>
<dbReference type="GO" id="GO:0008270">
    <property type="term" value="F:zinc ion binding"/>
    <property type="evidence" value="ECO:0007669"/>
    <property type="project" value="UniProtKB-KW"/>
</dbReference>
<dbReference type="VEuPathDB" id="MicrosporidiaDB:AAJ76_700011551"/>
<dbReference type="EMBL" id="JPQZ01000007">
    <property type="protein sequence ID" value="KKO76049.1"/>
    <property type="molecule type" value="Genomic_DNA"/>
</dbReference>
<dbReference type="RefSeq" id="XP_024331791.1">
    <property type="nucleotide sequence ID" value="XM_024476261.1"/>
</dbReference>
<comment type="caution">
    <text evidence="3">The sequence shown here is derived from an EMBL/GenBank/DDBJ whole genome shotgun (WGS) entry which is preliminary data.</text>
</comment>
<keyword evidence="4" id="KW-1185">Reference proteome</keyword>
<keyword evidence="1" id="KW-0862">Zinc</keyword>
<keyword evidence="1" id="KW-0479">Metal-binding</keyword>
<evidence type="ECO:0000313" key="3">
    <source>
        <dbReference type="EMBL" id="KKO76049.1"/>
    </source>
</evidence>
<dbReference type="GeneID" id="36321213"/>
<organism evidence="3 4">
    <name type="scientific">Vairimorpha ceranae</name>
    <dbReference type="NCBI Taxonomy" id="40302"/>
    <lineage>
        <taxon>Eukaryota</taxon>
        <taxon>Fungi</taxon>
        <taxon>Fungi incertae sedis</taxon>
        <taxon>Microsporidia</taxon>
        <taxon>Nosematidae</taxon>
        <taxon>Vairimorpha</taxon>
    </lineage>
</organism>
<keyword evidence="1" id="KW-0863">Zinc-finger</keyword>
<dbReference type="PROSITE" id="PS00028">
    <property type="entry name" value="ZINC_FINGER_C2H2_1"/>
    <property type="match status" value="1"/>
</dbReference>